<reference evidence="4" key="1">
    <citation type="submission" date="2016-08" db="EMBL/GenBank/DDBJ databases">
        <title>Complete Genome Seqeunce of Paenibacillus sp. nov. IHBB 9852 from high altitute lake of Indian trans-Himalayas.</title>
        <authorList>
            <person name="Kiran S."/>
            <person name="Swarnkar M.K."/>
            <person name="Rana A."/>
            <person name="Tewari R."/>
            <person name="Gulati A."/>
        </authorList>
    </citation>
    <scope>NUCLEOTIDE SEQUENCE [LARGE SCALE GENOMIC DNA]</scope>
    <source>
        <strain evidence="4">IHBB 9852</strain>
    </source>
</reference>
<dbReference type="EMBL" id="MRVI01000001">
    <property type="protein sequence ID" value="OOC61194.1"/>
    <property type="molecule type" value="Genomic_DNA"/>
</dbReference>
<name>A0A1B2DUQ9_9BACL</name>
<keyword evidence="1" id="KW-0805">Transcription regulation</keyword>
<dbReference type="EMBL" id="CP016809">
    <property type="protein sequence ID" value="ANY71445.1"/>
    <property type="molecule type" value="Genomic_DNA"/>
</dbReference>
<gene>
    <name evidence="5" type="ORF">BBD40_04370</name>
    <name evidence="4" type="ORF">BBD41_01985</name>
</gene>
<dbReference type="Proteomes" id="UP000189059">
    <property type="component" value="Unassembled WGS sequence"/>
</dbReference>
<dbReference type="InterPro" id="IPR018060">
    <property type="entry name" value="HTH_AraC"/>
</dbReference>
<evidence type="ECO:0000259" key="3">
    <source>
        <dbReference type="PROSITE" id="PS01124"/>
    </source>
</evidence>
<dbReference type="Pfam" id="PF12833">
    <property type="entry name" value="HTH_18"/>
    <property type="match status" value="1"/>
</dbReference>
<protein>
    <submittedName>
        <fullName evidence="4">AraC family transcriptional regulator</fullName>
    </submittedName>
</protein>
<evidence type="ECO:0000256" key="2">
    <source>
        <dbReference type="ARBA" id="ARBA00023163"/>
    </source>
</evidence>
<keyword evidence="6" id="KW-1185">Reference proteome</keyword>
<organism evidence="4">
    <name type="scientific">Paenibacillus ihbetae</name>
    <dbReference type="NCBI Taxonomy" id="1870820"/>
    <lineage>
        <taxon>Bacteria</taxon>
        <taxon>Bacillati</taxon>
        <taxon>Bacillota</taxon>
        <taxon>Bacilli</taxon>
        <taxon>Bacillales</taxon>
        <taxon>Paenibacillaceae</taxon>
        <taxon>Paenibacillus</taxon>
    </lineage>
</organism>
<feature type="domain" description="HTH araC/xylS-type" evidence="3">
    <location>
        <begin position="223"/>
        <end position="321"/>
    </location>
</feature>
<dbReference type="RefSeq" id="WP_077565746.1">
    <property type="nucleotide sequence ID" value="NZ_CP016809.1"/>
</dbReference>
<dbReference type="InterPro" id="IPR009057">
    <property type="entry name" value="Homeodomain-like_sf"/>
</dbReference>
<dbReference type="KEGG" id="pib:BBD41_01985"/>
<dbReference type="PANTHER" id="PTHR47893">
    <property type="entry name" value="REGULATORY PROTEIN PCHR"/>
    <property type="match status" value="1"/>
</dbReference>
<proteinExistence type="predicted"/>
<dbReference type="AlphaFoldDB" id="A0A1B2DUQ9"/>
<dbReference type="SMART" id="SM00342">
    <property type="entry name" value="HTH_ARAC"/>
    <property type="match status" value="1"/>
</dbReference>
<dbReference type="OrthoDB" id="9782503at2"/>
<dbReference type="SUPFAM" id="SSF46689">
    <property type="entry name" value="Homeodomain-like"/>
    <property type="match status" value="2"/>
</dbReference>
<dbReference type="PROSITE" id="PS01124">
    <property type="entry name" value="HTH_ARAC_FAMILY_2"/>
    <property type="match status" value="1"/>
</dbReference>
<evidence type="ECO:0000313" key="4">
    <source>
        <dbReference type="EMBL" id="ANY71445.1"/>
    </source>
</evidence>
<dbReference type="PANTHER" id="PTHR47893:SF1">
    <property type="entry name" value="REGULATORY PROTEIN PCHR"/>
    <property type="match status" value="1"/>
</dbReference>
<accession>A0A1B2DUQ9</accession>
<evidence type="ECO:0000313" key="5">
    <source>
        <dbReference type="EMBL" id="OOC61194.1"/>
    </source>
</evidence>
<reference evidence="5 6" key="2">
    <citation type="submission" date="2016-12" db="EMBL/GenBank/DDBJ databases">
        <title>Genome sequencing and description of Paenibacillus sp. nov. from high altitude lake in the Indian Trans- Himalayas.</title>
        <authorList>
            <person name="Kiran S."/>
            <person name="Swarnkar M.K."/>
            <person name="Rana A."/>
            <person name="Tewari R."/>
            <person name="Gulati A."/>
        </authorList>
    </citation>
    <scope>NUCLEOTIDE SEQUENCE [LARGE SCALE GENOMIC DNA]</scope>
    <source>
        <strain evidence="5 6">IHBB 9951</strain>
    </source>
</reference>
<keyword evidence="2" id="KW-0804">Transcription</keyword>
<dbReference type="Gene3D" id="1.10.10.60">
    <property type="entry name" value="Homeodomain-like"/>
    <property type="match status" value="1"/>
</dbReference>
<evidence type="ECO:0000256" key="1">
    <source>
        <dbReference type="ARBA" id="ARBA00023015"/>
    </source>
</evidence>
<dbReference type="GO" id="GO:0003700">
    <property type="term" value="F:DNA-binding transcription factor activity"/>
    <property type="evidence" value="ECO:0007669"/>
    <property type="project" value="InterPro"/>
</dbReference>
<dbReference type="InterPro" id="IPR053142">
    <property type="entry name" value="PchR_regulatory_protein"/>
</dbReference>
<dbReference type="GO" id="GO:0043565">
    <property type="term" value="F:sequence-specific DNA binding"/>
    <property type="evidence" value="ECO:0007669"/>
    <property type="project" value="InterPro"/>
</dbReference>
<sequence>MGKADVHQNFNFFFDGLEMRRQTDNRTEQMRLHHRLGEGSVHRWVPRADLGMAIADFKLRQDRKIDLHTEAAMVELSYCLQGSRDILVSGKRYEVAPESYCLQFVNPTEASMHFSKDQSFQMLSIGIPVSTFHHFMEEGTGTRSVDFYHIIGNMPYRLFQEKMDPATSILLQQMLKSSMEQRVRNVEMEYRILELVSYAFRSFLLDGKQASTKLSRTDMDKIEQARDIIVARMADPPSLMELSRIIGMSDYKLKICFKRMYGTTVFGYLRDRRLELAYRLLQEGSSSVIDVSYAVGYTNPSYFSEAFRGKYGSNPGEILRRL</sequence>
<evidence type="ECO:0000313" key="6">
    <source>
        <dbReference type="Proteomes" id="UP000189059"/>
    </source>
</evidence>